<gene>
    <name evidence="1" type="ORF">HY730_09335</name>
</gene>
<evidence type="ECO:0000313" key="1">
    <source>
        <dbReference type="EMBL" id="MBI4596558.1"/>
    </source>
</evidence>
<dbReference type="AlphaFoldDB" id="A0A933GNF3"/>
<dbReference type="EMBL" id="JACQWF010000407">
    <property type="protein sequence ID" value="MBI4596558.1"/>
    <property type="molecule type" value="Genomic_DNA"/>
</dbReference>
<proteinExistence type="predicted"/>
<organism evidence="1 2">
    <name type="scientific">Tectimicrobiota bacterium</name>
    <dbReference type="NCBI Taxonomy" id="2528274"/>
    <lineage>
        <taxon>Bacteria</taxon>
        <taxon>Pseudomonadati</taxon>
        <taxon>Nitrospinota/Tectimicrobiota group</taxon>
        <taxon>Candidatus Tectimicrobiota</taxon>
    </lineage>
</organism>
<evidence type="ECO:0000313" key="2">
    <source>
        <dbReference type="Proteomes" id="UP000772181"/>
    </source>
</evidence>
<comment type="caution">
    <text evidence="1">The sequence shown here is derived from an EMBL/GenBank/DDBJ whole genome shotgun (WGS) entry which is preliminary data.</text>
</comment>
<dbReference type="Proteomes" id="UP000772181">
    <property type="component" value="Unassembled WGS sequence"/>
</dbReference>
<reference evidence="1" key="1">
    <citation type="submission" date="2020-07" db="EMBL/GenBank/DDBJ databases">
        <title>Huge and variable diversity of episymbiotic CPR bacteria and DPANN archaea in groundwater ecosystems.</title>
        <authorList>
            <person name="He C.Y."/>
            <person name="Keren R."/>
            <person name="Whittaker M."/>
            <person name="Farag I.F."/>
            <person name="Doudna J."/>
            <person name="Cate J.H.D."/>
            <person name="Banfield J.F."/>
        </authorList>
    </citation>
    <scope>NUCLEOTIDE SEQUENCE</scope>
    <source>
        <strain evidence="1">NC_groundwater_1482_Ag_S-0.65um_47_24</strain>
    </source>
</reference>
<accession>A0A933GNF3</accession>
<protein>
    <submittedName>
        <fullName evidence="1">Uncharacterized protein</fullName>
    </submittedName>
</protein>
<name>A0A933GNF3_UNCTE</name>
<sequence length="85" mass="9481">MKTSLEVYFSPNISAKLRESYAIKSMEQLISLTQRASILSALAKEIGMNYDVFEAIIAEARRTLGVIEHSGRKYPLGALFPSDKD</sequence>